<organism evidence="2 3">
    <name type="scientific">Daphnia pulex</name>
    <name type="common">Water flea</name>
    <dbReference type="NCBI Taxonomy" id="6669"/>
    <lineage>
        <taxon>Eukaryota</taxon>
        <taxon>Metazoa</taxon>
        <taxon>Ecdysozoa</taxon>
        <taxon>Arthropoda</taxon>
        <taxon>Crustacea</taxon>
        <taxon>Branchiopoda</taxon>
        <taxon>Diplostraca</taxon>
        <taxon>Cladocera</taxon>
        <taxon>Anomopoda</taxon>
        <taxon>Daphniidae</taxon>
        <taxon>Daphnia</taxon>
    </lineage>
</organism>
<feature type="transmembrane region" description="Helical" evidence="1">
    <location>
        <begin position="78"/>
        <end position="97"/>
    </location>
</feature>
<protein>
    <submittedName>
        <fullName evidence="2">Uncharacterized protein</fullName>
    </submittedName>
</protein>
<dbReference type="KEGG" id="dpx:DAPPUDRAFT_219910"/>
<reference evidence="2 3" key="1">
    <citation type="journal article" date="2011" name="Science">
        <title>The ecoresponsive genome of Daphnia pulex.</title>
        <authorList>
            <person name="Colbourne J.K."/>
            <person name="Pfrender M.E."/>
            <person name="Gilbert D."/>
            <person name="Thomas W.K."/>
            <person name="Tucker A."/>
            <person name="Oakley T.H."/>
            <person name="Tokishita S."/>
            <person name="Aerts A."/>
            <person name="Arnold G.J."/>
            <person name="Basu M.K."/>
            <person name="Bauer D.J."/>
            <person name="Caceres C.E."/>
            <person name="Carmel L."/>
            <person name="Casola C."/>
            <person name="Choi J.H."/>
            <person name="Detter J.C."/>
            <person name="Dong Q."/>
            <person name="Dusheyko S."/>
            <person name="Eads B.D."/>
            <person name="Frohlich T."/>
            <person name="Geiler-Samerotte K.A."/>
            <person name="Gerlach D."/>
            <person name="Hatcher P."/>
            <person name="Jogdeo S."/>
            <person name="Krijgsveld J."/>
            <person name="Kriventseva E.V."/>
            <person name="Kultz D."/>
            <person name="Laforsch C."/>
            <person name="Lindquist E."/>
            <person name="Lopez J."/>
            <person name="Manak J.R."/>
            <person name="Muller J."/>
            <person name="Pangilinan J."/>
            <person name="Patwardhan R.P."/>
            <person name="Pitluck S."/>
            <person name="Pritham E.J."/>
            <person name="Rechtsteiner A."/>
            <person name="Rho M."/>
            <person name="Rogozin I.B."/>
            <person name="Sakarya O."/>
            <person name="Salamov A."/>
            <person name="Schaack S."/>
            <person name="Shapiro H."/>
            <person name="Shiga Y."/>
            <person name="Skalitzky C."/>
            <person name="Smith Z."/>
            <person name="Souvorov A."/>
            <person name="Sung W."/>
            <person name="Tang Z."/>
            <person name="Tsuchiya D."/>
            <person name="Tu H."/>
            <person name="Vos H."/>
            <person name="Wang M."/>
            <person name="Wolf Y.I."/>
            <person name="Yamagata H."/>
            <person name="Yamada T."/>
            <person name="Ye Y."/>
            <person name="Shaw J.R."/>
            <person name="Andrews J."/>
            <person name="Crease T.J."/>
            <person name="Tang H."/>
            <person name="Lucas S.M."/>
            <person name="Robertson H.M."/>
            <person name="Bork P."/>
            <person name="Koonin E.V."/>
            <person name="Zdobnov E.M."/>
            <person name="Grigoriev I.V."/>
            <person name="Lynch M."/>
            <person name="Boore J.L."/>
        </authorList>
    </citation>
    <scope>NUCLEOTIDE SEQUENCE [LARGE SCALE GENOMIC DNA]</scope>
</reference>
<dbReference type="EMBL" id="GL732523">
    <property type="protein sequence ID" value="EFX89862.1"/>
    <property type="molecule type" value="Genomic_DNA"/>
</dbReference>
<keyword evidence="1" id="KW-1133">Transmembrane helix</keyword>
<evidence type="ECO:0000313" key="3">
    <source>
        <dbReference type="Proteomes" id="UP000000305"/>
    </source>
</evidence>
<keyword evidence="1" id="KW-0812">Transmembrane</keyword>
<dbReference type="AlphaFoldDB" id="E9FRK9"/>
<dbReference type="HOGENOM" id="CLU_1333115_0_0_1"/>
<evidence type="ECO:0000313" key="2">
    <source>
        <dbReference type="EMBL" id="EFX89862.1"/>
    </source>
</evidence>
<gene>
    <name evidence="2" type="ORF">DAPPUDRAFT_219910</name>
</gene>
<dbReference type="InParanoid" id="E9FRK9"/>
<accession>E9FRK9</accession>
<evidence type="ECO:0000256" key="1">
    <source>
        <dbReference type="SAM" id="Phobius"/>
    </source>
</evidence>
<proteinExistence type="predicted"/>
<dbReference type="Proteomes" id="UP000000305">
    <property type="component" value="Unassembled WGS sequence"/>
</dbReference>
<name>E9FRK9_DAPPU</name>
<keyword evidence="1" id="KW-0472">Membrane</keyword>
<sequence length="206" mass="23061">MKKMMMMMMMKKKLQEEERGKAWETKRTNGQMIIPFSASAFAPLIEDNARELFSTVTVAAAAIFTPPYPVRIMSYTRIYLAVAFLYLATVQLPFSAANNQITVCHRAALTLSRLYKSLWIDIRPPAGGEPTYSFASAFSLVSPWLTSSASSSSPVVQFDWPSPASIETARYGCAQPAYRAPVSSPLPAAIIQMIRYFKYEEMREGE</sequence>
<keyword evidence="3" id="KW-1185">Reference proteome</keyword>